<keyword evidence="8" id="KW-0833">Ubl conjugation pathway</keyword>
<dbReference type="GO" id="GO:2000220">
    <property type="term" value="P:regulation of pseudohyphal growth"/>
    <property type="evidence" value="ECO:0007669"/>
    <property type="project" value="EnsemblFungi"/>
</dbReference>
<keyword evidence="4 12" id="KW-0819">tRNA processing</keyword>
<reference evidence="15" key="1">
    <citation type="submission" date="2016-11" db="EMBL/GenBank/DDBJ databases">
        <authorList>
            <person name="Guldener U."/>
        </authorList>
    </citation>
    <scope>NUCLEOTIDE SEQUENCE [LARGE SCALE GENOMIC DNA]</scope>
</reference>
<feature type="active site" description="Cysteine persulfide intermediate; for sulfurtransferase activity" evidence="12">
    <location>
        <position position="368"/>
    </location>
</feature>
<feature type="active site" description="Glycyl thioester intermediate; for adenylyltransferase activity" evidence="12">
    <location>
        <position position="195"/>
    </location>
</feature>
<evidence type="ECO:0000313" key="15">
    <source>
        <dbReference type="Proteomes" id="UP000183365"/>
    </source>
</evidence>
<keyword evidence="15" id="KW-1185">Reference proteome</keyword>
<dbReference type="EMBL" id="FQNF01000032">
    <property type="protein sequence ID" value="SGZ39830.1"/>
    <property type="molecule type" value="Genomic_DNA"/>
</dbReference>
<dbReference type="GO" id="GO:0046872">
    <property type="term" value="F:metal ion binding"/>
    <property type="evidence" value="ECO:0007669"/>
    <property type="project" value="UniProtKB-KW"/>
</dbReference>
<sequence length="411" mass="46396">MTDTLSNEEFSRYGRQMIVQGISNNRDPIEHQLLLKSSKICVIGAGGLAAPCLSYLAGAGVGEIGIIDDDIVETSNLHRQIIHSTSRQGELKCNSAKKFINDLNPHVKVKTHPVRLTNDNAFEIFEPYDVILDCTDTPMTRYLASDVCVLLGKTLVSASGVNTEGQLTILNFENIGPCYRCFHPKPPPPNTVSSCSMNGVIGACIGLVGIMQAVETLKVLQKVYTKENFEPFMLQYNGYMDQSLRRFRMRKRRSDCVSCGDEREITREKIESYEINYLSFCGSRNYDVVDKTERITPREFQDRYWSSQSKDHVVIDVRPEAHYKISNFHTDKVKNIPLATLTSLKGDINKLKDLVPEINEDSEVVVFCRYGNDSRLATRELKDKFGIKNTMDVIGGFFGYIDQIDPSIPKY</sequence>
<dbReference type="AlphaFoldDB" id="A0A1L0FJQ9"/>
<evidence type="ECO:0000256" key="8">
    <source>
        <dbReference type="ARBA" id="ARBA00022786"/>
    </source>
</evidence>
<evidence type="ECO:0000256" key="9">
    <source>
        <dbReference type="ARBA" id="ARBA00022833"/>
    </source>
</evidence>
<dbReference type="InterPro" id="IPR028885">
    <property type="entry name" value="MOCS3/Uba4"/>
</dbReference>
<keyword evidence="11 12" id="KW-0511">Multifunctional enzyme</keyword>
<evidence type="ECO:0000256" key="12">
    <source>
        <dbReference type="HAMAP-Rule" id="MF_03049"/>
    </source>
</evidence>
<accession>A0A1L0FJQ9</accession>
<dbReference type="InterPro" id="IPR001763">
    <property type="entry name" value="Rhodanese-like_dom"/>
</dbReference>
<protein>
    <submittedName>
        <fullName evidence="14">Probable Adenylyltransferase and sulfurtransferase UBA4</fullName>
    </submittedName>
</protein>
<keyword evidence="10 12" id="KW-0067">ATP-binding</keyword>
<name>A0A1L0FJQ9_9ASCO</name>
<proteinExistence type="inferred from homology"/>
<evidence type="ECO:0000256" key="11">
    <source>
        <dbReference type="ARBA" id="ARBA00023268"/>
    </source>
</evidence>
<dbReference type="GO" id="GO:0007114">
    <property type="term" value="P:cell budding"/>
    <property type="evidence" value="ECO:0007669"/>
    <property type="project" value="EnsemblFungi"/>
</dbReference>
<dbReference type="Proteomes" id="UP000183365">
    <property type="component" value="Unassembled WGS sequence"/>
</dbReference>
<comment type="cofactor">
    <cofactor evidence="12">
        <name>Zn(2+)</name>
        <dbReference type="ChEBI" id="CHEBI:29105"/>
    </cofactor>
    <text evidence="12">Binds 1 zinc ion per subunit.</text>
</comment>
<dbReference type="GO" id="GO:0070566">
    <property type="term" value="F:adenylyltransferase activity"/>
    <property type="evidence" value="ECO:0007669"/>
    <property type="project" value="EnsemblFungi"/>
</dbReference>
<gene>
    <name evidence="12" type="primary">UBA4</name>
    <name evidence="14" type="ORF">HGUI_02030</name>
</gene>
<dbReference type="SMART" id="SM00450">
    <property type="entry name" value="RHOD"/>
    <property type="match status" value="1"/>
</dbReference>
<dbReference type="Gene3D" id="3.40.50.720">
    <property type="entry name" value="NAD(P)-binding Rossmann-like Domain"/>
    <property type="match status" value="1"/>
</dbReference>
<dbReference type="InterPro" id="IPR035985">
    <property type="entry name" value="Ubiquitin-activating_enz"/>
</dbReference>
<feature type="binding site" evidence="12">
    <location>
        <position position="256"/>
    </location>
    <ligand>
        <name>Zn(2+)</name>
        <dbReference type="ChEBI" id="CHEBI:29105"/>
    </ligand>
</feature>
<evidence type="ECO:0000256" key="6">
    <source>
        <dbReference type="ARBA" id="ARBA00022723"/>
    </source>
</evidence>
<evidence type="ECO:0000256" key="7">
    <source>
        <dbReference type="ARBA" id="ARBA00022741"/>
    </source>
</evidence>
<dbReference type="GO" id="GO:0005829">
    <property type="term" value="C:cytosol"/>
    <property type="evidence" value="ECO:0007669"/>
    <property type="project" value="UniProtKB-SubCell"/>
</dbReference>
<feature type="domain" description="Rhodanese" evidence="13">
    <location>
        <begin position="308"/>
        <end position="409"/>
    </location>
</feature>
<feature type="binding site" evidence="12">
    <location>
        <begin position="136"/>
        <end position="137"/>
    </location>
    <ligand>
        <name>ATP</name>
        <dbReference type="ChEBI" id="CHEBI:30616"/>
    </ligand>
</feature>
<evidence type="ECO:0000256" key="4">
    <source>
        <dbReference type="ARBA" id="ARBA00022694"/>
    </source>
</evidence>
<keyword evidence="2 12" id="KW-0963">Cytoplasm</keyword>
<dbReference type="InterPro" id="IPR000594">
    <property type="entry name" value="ThiF_NAD_FAD-bd"/>
</dbReference>
<dbReference type="GO" id="GO:0034599">
    <property type="term" value="P:cellular response to oxidative stress"/>
    <property type="evidence" value="ECO:0007669"/>
    <property type="project" value="EnsemblFungi"/>
</dbReference>
<feature type="binding site" evidence="12">
    <location>
        <position position="92"/>
    </location>
    <ligand>
        <name>ATP</name>
        <dbReference type="ChEBI" id="CHEBI:30616"/>
    </ligand>
</feature>
<dbReference type="InterPro" id="IPR036873">
    <property type="entry name" value="Rhodanese-like_dom_sf"/>
</dbReference>
<evidence type="ECO:0000259" key="13">
    <source>
        <dbReference type="PROSITE" id="PS50206"/>
    </source>
</evidence>
<dbReference type="PROSITE" id="PS50206">
    <property type="entry name" value="RHODANESE_3"/>
    <property type="match status" value="1"/>
</dbReference>
<keyword evidence="5 14" id="KW-0548">Nucleotidyltransferase</keyword>
<dbReference type="GO" id="GO:0001403">
    <property type="term" value="P:invasive growth in response to glucose limitation"/>
    <property type="evidence" value="ECO:0007669"/>
    <property type="project" value="EnsemblFungi"/>
</dbReference>
<comment type="pathway">
    <text evidence="12">tRNA modification; 5-methoxycarbonylmethyl-2-thiouridine-tRNA biosynthesis.</text>
</comment>
<keyword evidence="7 12" id="KW-0547">Nucleotide-binding</keyword>
<dbReference type="Pfam" id="PF00899">
    <property type="entry name" value="ThiF"/>
    <property type="match status" value="1"/>
</dbReference>
<dbReference type="GO" id="GO:0032447">
    <property type="term" value="P:protein urmylation"/>
    <property type="evidence" value="ECO:0007669"/>
    <property type="project" value="EnsemblFungi"/>
</dbReference>
<dbReference type="InterPro" id="IPR045886">
    <property type="entry name" value="ThiF/MoeB/HesA"/>
</dbReference>
<dbReference type="PANTHER" id="PTHR10953">
    <property type="entry name" value="UBIQUITIN-ACTIVATING ENZYME E1"/>
    <property type="match status" value="1"/>
</dbReference>
<dbReference type="OrthoDB" id="10261062at2759"/>
<dbReference type="GO" id="GO:0005524">
    <property type="term" value="F:ATP binding"/>
    <property type="evidence" value="ECO:0007669"/>
    <property type="project" value="UniProtKB-KW"/>
</dbReference>
<feature type="binding site" evidence="12">
    <location>
        <begin position="75"/>
        <end position="79"/>
    </location>
    <ligand>
        <name>ATP</name>
        <dbReference type="ChEBI" id="CHEBI:30616"/>
    </ligand>
</feature>
<evidence type="ECO:0000256" key="5">
    <source>
        <dbReference type="ARBA" id="ARBA00022695"/>
    </source>
</evidence>
<dbReference type="FunFam" id="3.40.50.720:FF:000033">
    <property type="entry name" value="Adenylyltransferase and sulfurtransferase MOCS3"/>
    <property type="match status" value="1"/>
</dbReference>
<dbReference type="GO" id="GO:0004792">
    <property type="term" value="F:thiosulfate-cyanide sulfurtransferase activity"/>
    <property type="evidence" value="ECO:0007669"/>
    <property type="project" value="EnsemblFungi"/>
</dbReference>
<dbReference type="UniPathway" id="UPA00988"/>
<feature type="binding site" evidence="12">
    <location>
        <position position="68"/>
    </location>
    <ligand>
        <name>ATP</name>
        <dbReference type="ChEBI" id="CHEBI:30616"/>
    </ligand>
</feature>
<dbReference type="SUPFAM" id="SSF69572">
    <property type="entry name" value="Activating enzymes of the ubiquitin-like proteins"/>
    <property type="match status" value="1"/>
</dbReference>
<evidence type="ECO:0000256" key="10">
    <source>
        <dbReference type="ARBA" id="ARBA00022840"/>
    </source>
</evidence>
<evidence type="ECO:0000256" key="2">
    <source>
        <dbReference type="ARBA" id="ARBA00022490"/>
    </source>
</evidence>
<dbReference type="GO" id="GO:0002143">
    <property type="term" value="P:tRNA wobble position uridine thiolation"/>
    <property type="evidence" value="ECO:0007669"/>
    <property type="project" value="EnsemblFungi"/>
</dbReference>
<feature type="binding site" evidence="12">
    <location>
        <position position="47"/>
    </location>
    <ligand>
        <name>ATP</name>
        <dbReference type="ChEBI" id="CHEBI:30616"/>
    </ligand>
</feature>
<organism evidence="14 15">
    <name type="scientific">Hanseniaspora guilliermondii</name>
    <dbReference type="NCBI Taxonomy" id="56406"/>
    <lineage>
        <taxon>Eukaryota</taxon>
        <taxon>Fungi</taxon>
        <taxon>Dikarya</taxon>
        <taxon>Ascomycota</taxon>
        <taxon>Saccharomycotina</taxon>
        <taxon>Saccharomycetes</taxon>
        <taxon>Saccharomycodales</taxon>
        <taxon>Saccharomycodaceae</taxon>
        <taxon>Hanseniaspora</taxon>
    </lineage>
</organism>
<comment type="similarity">
    <text evidence="12">In the N-terminal section; belongs to the HesA/MoeB/ThiF family. UBA4 subfamily.</text>
</comment>
<keyword evidence="6 12" id="KW-0479">Metal-binding</keyword>
<dbReference type="Pfam" id="PF00581">
    <property type="entry name" value="Rhodanese"/>
    <property type="match status" value="1"/>
</dbReference>
<feature type="binding site" evidence="12">
    <location>
        <position position="178"/>
    </location>
    <ligand>
        <name>Zn(2+)</name>
        <dbReference type="ChEBI" id="CHEBI:29105"/>
    </ligand>
</feature>
<feature type="binding site" evidence="12">
    <location>
        <position position="181"/>
    </location>
    <ligand>
        <name>Zn(2+)</name>
        <dbReference type="ChEBI" id="CHEBI:29105"/>
    </ligand>
</feature>
<dbReference type="GO" id="GO:0042802">
    <property type="term" value="F:identical protein binding"/>
    <property type="evidence" value="ECO:0007669"/>
    <property type="project" value="EnsemblFungi"/>
</dbReference>
<dbReference type="PANTHER" id="PTHR10953:SF102">
    <property type="entry name" value="ADENYLYLTRANSFERASE AND SULFURTRANSFERASE MOCS3"/>
    <property type="match status" value="1"/>
</dbReference>
<comment type="subcellular location">
    <subcellularLocation>
        <location evidence="1">Cytoplasm</location>
        <location evidence="1">Cytosol</location>
    </subcellularLocation>
</comment>
<dbReference type="Gene3D" id="3.40.250.10">
    <property type="entry name" value="Rhodanese-like domain"/>
    <property type="match status" value="1"/>
</dbReference>
<dbReference type="HAMAP" id="MF_03049">
    <property type="entry name" value="MOCS3_Uba4"/>
    <property type="match status" value="1"/>
</dbReference>
<evidence type="ECO:0000313" key="14">
    <source>
        <dbReference type="EMBL" id="SGZ39830.1"/>
    </source>
</evidence>
<keyword evidence="9 12" id="KW-0862">Zinc</keyword>
<dbReference type="CDD" id="cd00757">
    <property type="entry name" value="ThiF_MoeB_HesA_family"/>
    <property type="match status" value="1"/>
</dbReference>
<dbReference type="VEuPathDB" id="FungiDB:HGUI_02030"/>
<dbReference type="GO" id="GO:0042292">
    <property type="term" value="F:URM1 activating enzyme activity"/>
    <property type="evidence" value="ECO:0007669"/>
    <property type="project" value="EnsemblFungi"/>
</dbReference>
<evidence type="ECO:0000256" key="1">
    <source>
        <dbReference type="ARBA" id="ARBA00004514"/>
    </source>
</evidence>
<evidence type="ECO:0000256" key="3">
    <source>
        <dbReference type="ARBA" id="ARBA00022679"/>
    </source>
</evidence>
<keyword evidence="3 12" id="KW-0808">Transferase</keyword>
<feature type="binding site" evidence="12">
    <location>
        <position position="259"/>
    </location>
    <ligand>
        <name>Zn(2+)</name>
        <dbReference type="ChEBI" id="CHEBI:29105"/>
    </ligand>
</feature>